<gene>
    <name evidence="2" type="ORF">M404DRAFT_1007028</name>
</gene>
<evidence type="ECO:0000313" key="3">
    <source>
        <dbReference type="Proteomes" id="UP000054217"/>
    </source>
</evidence>
<dbReference type="EMBL" id="KN832054">
    <property type="protein sequence ID" value="KIN96073.1"/>
    <property type="molecule type" value="Genomic_DNA"/>
</dbReference>
<keyword evidence="1" id="KW-0472">Membrane</keyword>
<evidence type="ECO:0000313" key="2">
    <source>
        <dbReference type="EMBL" id="KIN96073.1"/>
    </source>
</evidence>
<reference evidence="2 3" key="1">
    <citation type="submission" date="2014-04" db="EMBL/GenBank/DDBJ databases">
        <authorList>
            <consortium name="DOE Joint Genome Institute"/>
            <person name="Kuo A."/>
            <person name="Kohler A."/>
            <person name="Costa M.D."/>
            <person name="Nagy L.G."/>
            <person name="Floudas D."/>
            <person name="Copeland A."/>
            <person name="Barry K.W."/>
            <person name="Cichocki N."/>
            <person name="Veneault-Fourrey C."/>
            <person name="LaButti K."/>
            <person name="Lindquist E.A."/>
            <person name="Lipzen A."/>
            <person name="Lundell T."/>
            <person name="Morin E."/>
            <person name="Murat C."/>
            <person name="Sun H."/>
            <person name="Tunlid A."/>
            <person name="Henrissat B."/>
            <person name="Grigoriev I.V."/>
            <person name="Hibbett D.S."/>
            <person name="Martin F."/>
            <person name="Nordberg H.P."/>
            <person name="Cantor M.N."/>
            <person name="Hua S.X."/>
        </authorList>
    </citation>
    <scope>NUCLEOTIDE SEQUENCE [LARGE SCALE GENOMIC DNA]</scope>
    <source>
        <strain evidence="2 3">Marx 270</strain>
    </source>
</reference>
<keyword evidence="3" id="KW-1185">Reference proteome</keyword>
<feature type="transmembrane region" description="Helical" evidence="1">
    <location>
        <begin position="127"/>
        <end position="148"/>
    </location>
</feature>
<dbReference type="Proteomes" id="UP000054217">
    <property type="component" value="Unassembled WGS sequence"/>
</dbReference>
<dbReference type="OrthoDB" id="10611460at2759"/>
<keyword evidence="1" id="KW-1133">Transmembrane helix</keyword>
<reference evidence="3" key="2">
    <citation type="submission" date="2015-01" db="EMBL/GenBank/DDBJ databases">
        <title>Evolutionary Origins and Diversification of the Mycorrhizal Mutualists.</title>
        <authorList>
            <consortium name="DOE Joint Genome Institute"/>
            <consortium name="Mycorrhizal Genomics Consortium"/>
            <person name="Kohler A."/>
            <person name="Kuo A."/>
            <person name="Nagy L.G."/>
            <person name="Floudas D."/>
            <person name="Copeland A."/>
            <person name="Barry K.W."/>
            <person name="Cichocki N."/>
            <person name="Veneault-Fourrey C."/>
            <person name="LaButti K."/>
            <person name="Lindquist E.A."/>
            <person name="Lipzen A."/>
            <person name="Lundell T."/>
            <person name="Morin E."/>
            <person name="Murat C."/>
            <person name="Riley R."/>
            <person name="Ohm R."/>
            <person name="Sun H."/>
            <person name="Tunlid A."/>
            <person name="Henrissat B."/>
            <person name="Grigoriev I.V."/>
            <person name="Hibbett D.S."/>
            <person name="Martin F."/>
        </authorList>
    </citation>
    <scope>NUCLEOTIDE SEQUENCE [LARGE SCALE GENOMIC DNA]</scope>
    <source>
        <strain evidence="3">Marx 270</strain>
    </source>
</reference>
<dbReference type="InParanoid" id="A0A0C3NL86"/>
<accession>A0A0C3NL86</accession>
<dbReference type="AlphaFoldDB" id="A0A0C3NL86"/>
<organism evidence="2 3">
    <name type="scientific">Pisolithus tinctorius Marx 270</name>
    <dbReference type="NCBI Taxonomy" id="870435"/>
    <lineage>
        <taxon>Eukaryota</taxon>
        <taxon>Fungi</taxon>
        <taxon>Dikarya</taxon>
        <taxon>Basidiomycota</taxon>
        <taxon>Agaricomycotina</taxon>
        <taxon>Agaricomycetes</taxon>
        <taxon>Agaricomycetidae</taxon>
        <taxon>Boletales</taxon>
        <taxon>Sclerodermatineae</taxon>
        <taxon>Pisolithaceae</taxon>
        <taxon>Pisolithus</taxon>
    </lineage>
</organism>
<evidence type="ECO:0000256" key="1">
    <source>
        <dbReference type="SAM" id="Phobius"/>
    </source>
</evidence>
<name>A0A0C3NL86_PISTI</name>
<dbReference type="HOGENOM" id="CLU_1142956_0_0_1"/>
<protein>
    <submittedName>
        <fullName evidence="2">Uncharacterized protein</fullName>
    </submittedName>
</protein>
<keyword evidence="1" id="KW-0812">Transmembrane</keyword>
<sequence>MDSTNNSTGVYDASNTTTIEYHTNMTLQSASGAGEIQPKTIIGIILGITCFKYYPGPLKLDDLVLVSEARQSTPCRGCIKLSPPVRVAQTILQCPPHMPWTQRTTQRCWMHRMTRLSYYASNTLPSWAITFIVIGVFISVVGFIWTILRATLFLRRSTLPLPLPLYTDASPWSRPVIQPPPPAYSPRSAPPLYSAPKVVQLRSAQASLAESIASSSLRNSYNEVMLLSSSWIPSSGRRPFYRP</sequence>
<proteinExistence type="predicted"/>